<gene>
    <name evidence="1" type="ORF">MNBD_GAMMA20-171</name>
</gene>
<accession>A0A3B1AWA1</accession>
<feature type="non-terminal residue" evidence="1">
    <location>
        <position position="47"/>
    </location>
</feature>
<dbReference type="EMBL" id="UOFU01000334">
    <property type="protein sequence ID" value="VAX03568.1"/>
    <property type="molecule type" value="Genomic_DNA"/>
</dbReference>
<evidence type="ECO:0000313" key="1">
    <source>
        <dbReference type="EMBL" id="VAX03568.1"/>
    </source>
</evidence>
<dbReference type="AlphaFoldDB" id="A0A3B1AWA1"/>
<sequence>MAGLGGQVRPHIAILIDAVSVPIFAARFITASGPDFSIGTHCCSVNG</sequence>
<name>A0A3B1AWA1_9ZZZZ</name>
<protein>
    <submittedName>
        <fullName evidence="1">Uncharacterized protein</fullName>
    </submittedName>
</protein>
<reference evidence="1" key="1">
    <citation type="submission" date="2018-06" db="EMBL/GenBank/DDBJ databases">
        <authorList>
            <person name="Zhirakovskaya E."/>
        </authorList>
    </citation>
    <scope>NUCLEOTIDE SEQUENCE</scope>
</reference>
<proteinExistence type="predicted"/>
<organism evidence="1">
    <name type="scientific">hydrothermal vent metagenome</name>
    <dbReference type="NCBI Taxonomy" id="652676"/>
    <lineage>
        <taxon>unclassified sequences</taxon>
        <taxon>metagenomes</taxon>
        <taxon>ecological metagenomes</taxon>
    </lineage>
</organism>